<dbReference type="Gene3D" id="3.30.70.270">
    <property type="match status" value="1"/>
</dbReference>
<evidence type="ECO:0000313" key="7">
    <source>
        <dbReference type="EMBL" id="MQT82241.1"/>
    </source>
</evidence>
<accession>A0A6A7YYW5</accession>
<dbReference type="Pfam" id="PF00990">
    <property type="entry name" value="GGDEF"/>
    <property type="match status" value="1"/>
</dbReference>
<dbReference type="SUPFAM" id="SSF141868">
    <property type="entry name" value="EAL domain-like"/>
    <property type="match status" value="1"/>
</dbReference>
<dbReference type="GO" id="GO:0005886">
    <property type="term" value="C:plasma membrane"/>
    <property type="evidence" value="ECO:0007669"/>
    <property type="project" value="UniProtKB-SubCell"/>
</dbReference>
<name>A0A6A7YYW5_9PSED</name>
<organism evidence="7">
    <name type="scientific">Pseudomonas helleri</name>
    <dbReference type="NCBI Taxonomy" id="1608996"/>
    <lineage>
        <taxon>Bacteria</taxon>
        <taxon>Pseudomonadati</taxon>
        <taxon>Pseudomonadota</taxon>
        <taxon>Gammaproteobacteria</taxon>
        <taxon>Pseudomonadales</taxon>
        <taxon>Pseudomonadaceae</taxon>
        <taxon>Pseudomonas</taxon>
    </lineage>
</organism>
<dbReference type="InterPro" id="IPR029787">
    <property type="entry name" value="Nucleotide_cyclase"/>
</dbReference>
<dbReference type="SMART" id="SM00091">
    <property type="entry name" value="PAS"/>
    <property type="match status" value="1"/>
</dbReference>
<evidence type="ECO:0000259" key="6">
    <source>
        <dbReference type="PROSITE" id="PS50887"/>
    </source>
</evidence>
<dbReference type="InterPro" id="IPR001633">
    <property type="entry name" value="EAL_dom"/>
</dbReference>
<dbReference type="InterPro" id="IPR035965">
    <property type="entry name" value="PAS-like_dom_sf"/>
</dbReference>
<dbReference type="SMART" id="SM00052">
    <property type="entry name" value="EAL"/>
    <property type="match status" value="1"/>
</dbReference>
<dbReference type="Gene3D" id="3.20.20.450">
    <property type="entry name" value="EAL domain"/>
    <property type="match status" value="1"/>
</dbReference>
<dbReference type="SUPFAM" id="SSF55785">
    <property type="entry name" value="PYP-like sensor domain (PAS domain)"/>
    <property type="match status" value="1"/>
</dbReference>
<dbReference type="PROSITE" id="PS50113">
    <property type="entry name" value="PAC"/>
    <property type="match status" value="1"/>
</dbReference>
<reference evidence="7" key="1">
    <citation type="submission" date="2019-10" db="EMBL/GenBank/DDBJ databases">
        <title>Evaluation of single-gene subtyping targets for Pseudomonas.</title>
        <authorList>
            <person name="Reichler S.J."/>
            <person name="Orsi R.H."/>
            <person name="Wiedmann M."/>
            <person name="Martin N.H."/>
            <person name="Murphy S.I."/>
        </authorList>
    </citation>
    <scope>NUCLEOTIDE SEQUENCE</scope>
    <source>
        <strain evidence="7">FSL R10-2339</strain>
    </source>
</reference>
<comment type="cofactor">
    <cofactor evidence="1">
        <name>Mg(2+)</name>
        <dbReference type="ChEBI" id="CHEBI:18420"/>
    </cofactor>
</comment>
<dbReference type="EMBL" id="WIWC01000042">
    <property type="protein sequence ID" value="MQT82241.1"/>
    <property type="molecule type" value="Genomic_DNA"/>
</dbReference>
<dbReference type="Pfam" id="PF13426">
    <property type="entry name" value="PAS_9"/>
    <property type="match status" value="1"/>
</dbReference>
<dbReference type="Pfam" id="PF00563">
    <property type="entry name" value="EAL"/>
    <property type="match status" value="1"/>
</dbReference>
<dbReference type="InterPro" id="IPR000700">
    <property type="entry name" value="PAS-assoc_C"/>
</dbReference>
<feature type="domain" description="PAS" evidence="3">
    <location>
        <begin position="19"/>
        <end position="56"/>
    </location>
</feature>
<comment type="subcellular location">
    <subcellularLocation>
        <location evidence="2">Cell inner membrane</location>
    </subcellularLocation>
</comment>
<dbReference type="PROSITE" id="PS50112">
    <property type="entry name" value="PAS"/>
    <property type="match status" value="1"/>
</dbReference>
<dbReference type="RefSeq" id="WP_153387161.1">
    <property type="nucleotide sequence ID" value="NZ_WIWC01000042.1"/>
</dbReference>
<dbReference type="GO" id="GO:0003824">
    <property type="term" value="F:catalytic activity"/>
    <property type="evidence" value="ECO:0007669"/>
    <property type="project" value="UniProtKB-ARBA"/>
</dbReference>
<dbReference type="CDD" id="cd01949">
    <property type="entry name" value="GGDEF"/>
    <property type="match status" value="1"/>
</dbReference>
<dbReference type="Gene3D" id="3.30.450.20">
    <property type="entry name" value="PAS domain"/>
    <property type="match status" value="1"/>
</dbReference>
<evidence type="ECO:0000259" key="4">
    <source>
        <dbReference type="PROSITE" id="PS50113"/>
    </source>
</evidence>
<dbReference type="InterPro" id="IPR043128">
    <property type="entry name" value="Rev_trsase/Diguanyl_cyclase"/>
</dbReference>
<dbReference type="NCBIfam" id="TIGR00254">
    <property type="entry name" value="GGDEF"/>
    <property type="match status" value="1"/>
</dbReference>
<dbReference type="CDD" id="cd01948">
    <property type="entry name" value="EAL"/>
    <property type="match status" value="1"/>
</dbReference>
<dbReference type="InterPro" id="IPR035919">
    <property type="entry name" value="EAL_sf"/>
</dbReference>
<feature type="domain" description="EAL" evidence="5">
    <location>
        <begin position="299"/>
        <end position="553"/>
    </location>
</feature>
<dbReference type="InterPro" id="IPR000160">
    <property type="entry name" value="GGDEF_dom"/>
</dbReference>
<protein>
    <submittedName>
        <fullName evidence="7">EAL domain-containing protein</fullName>
    </submittedName>
</protein>
<feature type="domain" description="PAC" evidence="4">
    <location>
        <begin position="73"/>
        <end position="126"/>
    </location>
</feature>
<dbReference type="PANTHER" id="PTHR44757:SF2">
    <property type="entry name" value="BIOFILM ARCHITECTURE MAINTENANCE PROTEIN MBAA"/>
    <property type="match status" value="1"/>
</dbReference>
<sequence length="576" mass="64414">MSARYRAAVDAAAIFSETDKSGIITYVNEQFCDISGYSAQELIGQNHRILNSGQHPPEFFIDMWKKVSRGQVWKGEICNRKKDGSLYWVESTIVPMYDDASQRVQKYVSIRFDVTEKRKFLETLQWQAEHDELTGLPNRFLLSKALDQAIVKAKSQPSTLAVGVLDLDGFKQINDRYGHEIGDRLLVAVADRLKHSMRIEDTVARLGGDEFVLILGVRDPKVLESALQRLLAALSAVYIIDGIGINISASIGVTLYPNDNENADTLLRHADQAMYKAKQSGRNCFHLFDVSKDKMDKSAFDTVIRVRQALHDGELCLHYQPKISLSSGAVIGFEALLRWQHPRDGLILPQYFIPLIEQSDLIVEIGEWVIDQALSQIEQWADLGHSWSVSVNIAALHLKKENFVKSLKFLLDSHPNILPQMLDIEITESVVIEHLPHVTQCLIACQDLGVTFSLDDFGTGYSSLSYLKQLPTQSIKIDKSFIRDILIDKDSLGLTKAIIGLAKSFNREVIAEGVETVEHGVLLMNLGCDVAQGYGIAKPMPVEKVPSWVAKFVPAHLSRGVIDKPHRPRTDCVVAT</sequence>
<dbReference type="SMART" id="SM00086">
    <property type="entry name" value="PAC"/>
    <property type="match status" value="1"/>
</dbReference>
<dbReference type="SMART" id="SM00267">
    <property type="entry name" value="GGDEF"/>
    <property type="match status" value="1"/>
</dbReference>
<comment type="caution">
    <text evidence="7">The sequence shown here is derived from an EMBL/GenBank/DDBJ whole genome shotgun (WGS) entry which is preliminary data.</text>
</comment>
<evidence type="ECO:0000256" key="1">
    <source>
        <dbReference type="ARBA" id="ARBA00001946"/>
    </source>
</evidence>
<dbReference type="AlphaFoldDB" id="A0A6A7YYW5"/>
<dbReference type="InterPro" id="IPR052155">
    <property type="entry name" value="Biofilm_reg_signaling"/>
</dbReference>
<dbReference type="InterPro" id="IPR001610">
    <property type="entry name" value="PAC"/>
</dbReference>
<dbReference type="PROSITE" id="PS50887">
    <property type="entry name" value="GGDEF"/>
    <property type="match status" value="1"/>
</dbReference>
<dbReference type="PANTHER" id="PTHR44757">
    <property type="entry name" value="DIGUANYLATE CYCLASE DGCP"/>
    <property type="match status" value="1"/>
</dbReference>
<dbReference type="NCBIfam" id="TIGR00229">
    <property type="entry name" value="sensory_box"/>
    <property type="match status" value="1"/>
</dbReference>
<dbReference type="SUPFAM" id="SSF55073">
    <property type="entry name" value="Nucleotide cyclase"/>
    <property type="match status" value="1"/>
</dbReference>
<dbReference type="FunFam" id="3.30.70.270:FF:000001">
    <property type="entry name" value="Diguanylate cyclase domain protein"/>
    <property type="match status" value="1"/>
</dbReference>
<evidence type="ECO:0000256" key="2">
    <source>
        <dbReference type="ARBA" id="ARBA00004533"/>
    </source>
</evidence>
<dbReference type="CDD" id="cd00130">
    <property type="entry name" value="PAS"/>
    <property type="match status" value="1"/>
</dbReference>
<dbReference type="PROSITE" id="PS50883">
    <property type="entry name" value="EAL"/>
    <property type="match status" value="1"/>
</dbReference>
<dbReference type="InterPro" id="IPR000014">
    <property type="entry name" value="PAS"/>
</dbReference>
<evidence type="ECO:0000259" key="3">
    <source>
        <dbReference type="PROSITE" id="PS50112"/>
    </source>
</evidence>
<feature type="domain" description="GGDEF" evidence="6">
    <location>
        <begin position="158"/>
        <end position="290"/>
    </location>
</feature>
<evidence type="ECO:0000259" key="5">
    <source>
        <dbReference type="PROSITE" id="PS50883"/>
    </source>
</evidence>
<proteinExistence type="predicted"/>
<gene>
    <name evidence="7" type="ORF">GHN86_19545</name>
</gene>